<keyword evidence="2" id="KW-1185">Reference proteome</keyword>
<dbReference type="Proteomes" id="UP000789405">
    <property type="component" value="Unassembled WGS sequence"/>
</dbReference>
<name>A0A9N9JHA0_9GLOM</name>
<organism evidence="1 2">
    <name type="scientific">Dentiscutata erythropus</name>
    <dbReference type="NCBI Taxonomy" id="1348616"/>
    <lineage>
        <taxon>Eukaryota</taxon>
        <taxon>Fungi</taxon>
        <taxon>Fungi incertae sedis</taxon>
        <taxon>Mucoromycota</taxon>
        <taxon>Glomeromycotina</taxon>
        <taxon>Glomeromycetes</taxon>
        <taxon>Diversisporales</taxon>
        <taxon>Gigasporaceae</taxon>
        <taxon>Dentiscutata</taxon>
    </lineage>
</organism>
<proteinExistence type="predicted"/>
<protein>
    <submittedName>
        <fullName evidence="1">7435_t:CDS:1</fullName>
    </submittedName>
</protein>
<accession>A0A9N9JHA0</accession>
<feature type="non-terminal residue" evidence="1">
    <location>
        <position position="1"/>
    </location>
</feature>
<dbReference type="OrthoDB" id="2389127at2759"/>
<sequence>FTKNTSKGRITNYITSDCISKIEQKLLELEFARSVFQCSLVLFLPEMEPIKKLWKQAQPALDYLVIKNFQQIC</sequence>
<evidence type="ECO:0000313" key="2">
    <source>
        <dbReference type="Proteomes" id="UP000789405"/>
    </source>
</evidence>
<comment type="caution">
    <text evidence="1">The sequence shown here is derived from an EMBL/GenBank/DDBJ whole genome shotgun (WGS) entry which is preliminary data.</text>
</comment>
<evidence type="ECO:0000313" key="1">
    <source>
        <dbReference type="EMBL" id="CAG8782409.1"/>
    </source>
</evidence>
<dbReference type="AlphaFoldDB" id="A0A9N9JHA0"/>
<gene>
    <name evidence="1" type="ORF">DERYTH_LOCUS19803</name>
</gene>
<reference evidence="1" key="1">
    <citation type="submission" date="2021-06" db="EMBL/GenBank/DDBJ databases">
        <authorList>
            <person name="Kallberg Y."/>
            <person name="Tangrot J."/>
            <person name="Rosling A."/>
        </authorList>
    </citation>
    <scope>NUCLEOTIDE SEQUENCE</scope>
    <source>
        <strain evidence="1">MA453B</strain>
    </source>
</reference>
<dbReference type="EMBL" id="CAJVPY010022304">
    <property type="protein sequence ID" value="CAG8782409.1"/>
    <property type="molecule type" value="Genomic_DNA"/>
</dbReference>